<accession>A0A7C4JLP2</accession>
<evidence type="ECO:0000256" key="1">
    <source>
        <dbReference type="SAM" id="Phobius"/>
    </source>
</evidence>
<organism evidence="2">
    <name type="scientific">Staphylothermus marinus</name>
    <dbReference type="NCBI Taxonomy" id="2280"/>
    <lineage>
        <taxon>Archaea</taxon>
        <taxon>Thermoproteota</taxon>
        <taxon>Thermoprotei</taxon>
        <taxon>Desulfurococcales</taxon>
        <taxon>Desulfurococcaceae</taxon>
        <taxon>Staphylothermus</taxon>
    </lineage>
</organism>
<reference evidence="2" key="1">
    <citation type="journal article" date="2020" name="mSystems">
        <title>Genome- and Community-Level Interaction Insights into Carbon Utilization and Element Cycling Functions of Hydrothermarchaeota in Hydrothermal Sediment.</title>
        <authorList>
            <person name="Zhou Z."/>
            <person name="Liu Y."/>
            <person name="Xu W."/>
            <person name="Pan J."/>
            <person name="Luo Z.H."/>
            <person name="Li M."/>
        </authorList>
    </citation>
    <scope>NUCLEOTIDE SEQUENCE [LARGE SCALE GENOMIC DNA]</scope>
    <source>
        <strain evidence="3">SpSt-622</strain>
        <strain evidence="2">SpSt-648</strain>
    </source>
</reference>
<keyword evidence="1" id="KW-0472">Membrane</keyword>
<proteinExistence type="predicted"/>
<comment type="caution">
    <text evidence="2">The sequence shown here is derived from an EMBL/GenBank/DDBJ whole genome shotgun (WGS) entry which is preliminary data.</text>
</comment>
<protein>
    <submittedName>
        <fullName evidence="2">Uncharacterized protein</fullName>
    </submittedName>
</protein>
<gene>
    <name evidence="3" type="ORF">ENT92_01080</name>
    <name evidence="2" type="ORF">ENU20_03255</name>
</gene>
<dbReference type="EMBL" id="DTAN01000045">
    <property type="protein sequence ID" value="HGU64796.1"/>
    <property type="molecule type" value="Genomic_DNA"/>
</dbReference>
<sequence>MTKRLKLIAESISVIMLIGVAIVAGYIVYRQFIQQTRVQQVGLMELEEQAWRRIGEKIGFVDGYIRLINLTHKEVLIILYNYGDYDITIKEVRIYGVFINGSIITEVFKLNHRIPPGRVSYLKLYITKPEIGFPPGSLVKTILITESRRMIEINLKVIRGGGL</sequence>
<feature type="transmembrane region" description="Helical" evidence="1">
    <location>
        <begin position="7"/>
        <end position="29"/>
    </location>
</feature>
<dbReference type="EMBL" id="DTBP01000021">
    <property type="protein sequence ID" value="HGQ74078.1"/>
    <property type="molecule type" value="Genomic_DNA"/>
</dbReference>
<keyword evidence="1" id="KW-1133">Transmembrane helix</keyword>
<evidence type="ECO:0000313" key="3">
    <source>
        <dbReference type="EMBL" id="HGU64796.1"/>
    </source>
</evidence>
<keyword evidence="1" id="KW-0812">Transmembrane</keyword>
<dbReference type="AlphaFoldDB" id="A0A7C4JLP2"/>
<evidence type="ECO:0000313" key="2">
    <source>
        <dbReference type="EMBL" id="HGQ74078.1"/>
    </source>
</evidence>
<name>A0A7C4JLP2_STAMA</name>